<proteinExistence type="predicted"/>
<dbReference type="Pfam" id="PF00107">
    <property type="entry name" value="ADH_zinc_N"/>
    <property type="match status" value="1"/>
</dbReference>
<organism evidence="2 3">
    <name type="scientific">Phaeodactylibacter luteus</name>
    <dbReference type="NCBI Taxonomy" id="1564516"/>
    <lineage>
        <taxon>Bacteria</taxon>
        <taxon>Pseudomonadati</taxon>
        <taxon>Bacteroidota</taxon>
        <taxon>Saprospiria</taxon>
        <taxon>Saprospirales</taxon>
        <taxon>Haliscomenobacteraceae</taxon>
        <taxon>Phaeodactylibacter</taxon>
    </lineage>
</organism>
<dbReference type="SMART" id="SM00829">
    <property type="entry name" value="PKS_ER"/>
    <property type="match status" value="1"/>
</dbReference>
<protein>
    <submittedName>
        <fullName evidence="2">Zinc-binding dehydrogenase</fullName>
    </submittedName>
</protein>
<evidence type="ECO:0000313" key="3">
    <source>
        <dbReference type="Proteomes" id="UP000321580"/>
    </source>
</evidence>
<dbReference type="AlphaFoldDB" id="A0A5C6RLI9"/>
<dbReference type="RefSeq" id="WP_147167500.1">
    <property type="nucleotide sequence ID" value="NZ_VOOR01000019.1"/>
</dbReference>
<dbReference type="PANTHER" id="PTHR43677:SF4">
    <property type="entry name" value="QUINONE OXIDOREDUCTASE-LIKE PROTEIN 2"/>
    <property type="match status" value="1"/>
</dbReference>
<dbReference type="Gene3D" id="3.90.180.10">
    <property type="entry name" value="Medium-chain alcohol dehydrogenases, catalytic domain"/>
    <property type="match status" value="1"/>
</dbReference>
<dbReference type="Gene3D" id="3.40.50.720">
    <property type="entry name" value="NAD(P)-binding Rossmann-like Domain"/>
    <property type="match status" value="1"/>
</dbReference>
<dbReference type="GO" id="GO:0016491">
    <property type="term" value="F:oxidoreductase activity"/>
    <property type="evidence" value="ECO:0007669"/>
    <property type="project" value="InterPro"/>
</dbReference>
<dbReference type="OrthoDB" id="9787435at2"/>
<dbReference type="PANTHER" id="PTHR43677">
    <property type="entry name" value="SHORT-CHAIN DEHYDROGENASE/REDUCTASE"/>
    <property type="match status" value="1"/>
</dbReference>
<dbReference type="EMBL" id="VOOR01000019">
    <property type="protein sequence ID" value="TXB63097.1"/>
    <property type="molecule type" value="Genomic_DNA"/>
</dbReference>
<dbReference type="InterPro" id="IPR036291">
    <property type="entry name" value="NAD(P)-bd_dom_sf"/>
</dbReference>
<dbReference type="InterPro" id="IPR051397">
    <property type="entry name" value="Zn-ADH-like_protein"/>
</dbReference>
<dbReference type="InterPro" id="IPR020843">
    <property type="entry name" value="ER"/>
</dbReference>
<accession>A0A5C6RLI9</accession>
<feature type="domain" description="Enoyl reductase (ER)" evidence="1">
    <location>
        <begin position="18"/>
        <end position="342"/>
    </location>
</feature>
<dbReference type="SUPFAM" id="SSF50129">
    <property type="entry name" value="GroES-like"/>
    <property type="match status" value="1"/>
</dbReference>
<dbReference type="Proteomes" id="UP000321580">
    <property type="component" value="Unassembled WGS sequence"/>
</dbReference>
<dbReference type="SUPFAM" id="SSF51735">
    <property type="entry name" value="NAD(P)-binding Rossmann-fold domains"/>
    <property type="match status" value="1"/>
</dbReference>
<dbReference type="InterPro" id="IPR013149">
    <property type="entry name" value="ADH-like_C"/>
</dbReference>
<reference evidence="2 3" key="1">
    <citation type="submission" date="2019-08" db="EMBL/GenBank/DDBJ databases">
        <title>Genome of Phaeodactylibacter luteus.</title>
        <authorList>
            <person name="Bowman J.P."/>
        </authorList>
    </citation>
    <scope>NUCLEOTIDE SEQUENCE [LARGE SCALE GENOMIC DNA]</scope>
    <source>
        <strain evidence="2 3">KCTC 42180</strain>
    </source>
</reference>
<comment type="caution">
    <text evidence="2">The sequence shown here is derived from an EMBL/GenBank/DDBJ whole genome shotgun (WGS) entry which is preliminary data.</text>
</comment>
<dbReference type="InterPro" id="IPR013154">
    <property type="entry name" value="ADH-like_N"/>
</dbReference>
<sequence length="346" mass="37695">MEAIAYTLQAKRGKWSTGSLSGMKAKEVELPPPGKGEVTIAVEAIGLNFADIFAIWGLYGATPQGSFTPGLEYAGRVAAVGKGVGSVKEGDAVMGVTRFGAYATALNIDARYVLPLPKGWDMAEGCAYLVQVLTAYYGLLRLGDLQRGQAVLIHSAAGGVGIWANRIAKAYGAYTVGTVGSHHKLPLLKEEGYDKGIVRSPQFKKDLLGALEGRQLNLIMECIGGKIFRQGYEVLAQQGRAVVYGAARYGSVGNRPNYLRLLYQYLTRPKIDPQKMPEHNKSIMGFNLIWLYHRAELMHELLAEISELELGRPIIFQRFSFEDLHEAVRVFQSGSTVGKVVIAVGE</sequence>
<dbReference type="Pfam" id="PF08240">
    <property type="entry name" value="ADH_N"/>
    <property type="match status" value="1"/>
</dbReference>
<dbReference type="InterPro" id="IPR011032">
    <property type="entry name" value="GroES-like_sf"/>
</dbReference>
<keyword evidence="3" id="KW-1185">Reference proteome</keyword>
<evidence type="ECO:0000259" key="1">
    <source>
        <dbReference type="SMART" id="SM00829"/>
    </source>
</evidence>
<gene>
    <name evidence="2" type="ORF">FRY97_10580</name>
</gene>
<evidence type="ECO:0000313" key="2">
    <source>
        <dbReference type="EMBL" id="TXB63097.1"/>
    </source>
</evidence>
<name>A0A5C6RLI9_9BACT</name>